<dbReference type="GO" id="GO:0000455">
    <property type="term" value="P:enzyme-directed rRNA pseudouridine synthesis"/>
    <property type="evidence" value="ECO:0007669"/>
    <property type="project" value="TreeGrafter"/>
</dbReference>
<dbReference type="InterPro" id="IPR050188">
    <property type="entry name" value="RluA_PseudoU_synthase"/>
</dbReference>
<evidence type="ECO:0000313" key="8">
    <source>
        <dbReference type="Proteomes" id="UP000288096"/>
    </source>
</evidence>
<dbReference type="PROSITE" id="PS50889">
    <property type="entry name" value="S4"/>
    <property type="match status" value="1"/>
</dbReference>
<accession>A0A401FVW8</accession>
<dbReference type="InterPro" id="IPR020103">
    <property type="entry name" value="PsdUridine_synth_cat_dom_sf"/>
</dbReference>
<dbReference type="PANTHER" id="PTHR21600:SF44">
    <property type="entry name" value="RIBOSOMAL LARGE SUBUNIT PSEUDOURIDINE SYNTHASE D"/>
    <property type="match status" value="1"/>
</dbReference>
<evidence type="ECO:0000256" key="5">
    <source>
        <dbReference type="RuleBase" id="RU362028"/>
    </source>
</evidence>
<dbReference type="PANTHER" id="PTHR21600">
    <property type="entry name" value="MITOCHONDRIAL RNA PSEUDOURIDINE SYNTHASE"/>
    <property type="match status" value="1"/>
</dbReference>
<dbReference type="RefSeq" id="WP_124328436.1">
    <property type="nucleotide sequence ID" value="NZ_BEXT01000001.1"/>
</dbReference>
<organism evidence="7 8">
    <name type="scientific">Desulfonema ishimotonii</name>
    <dbReference type="NCBI Taxonomy" id="45657"/>
    <lineage>
        <taxon>Bacteria</taxon>
        <taxon>Pseudomonadati</taxon>
        <taxon>Thermodesulfobacteriota</taxon>
        <taxon>Desulfobacteria</taxon>
        <taxon>Desulfobacterales</taxon>
        <taxon>Desulfococcaceae</taxon>
        <taxon>Desulfonema</taxon>
    </lineage>
</organism>
<evidence type="ECO:0000256" key="3">
    <source>
        <dbReference type="PIRSR" id="PIRSR606225-1"/>
    </source>
</evidence>
<comment type="similarity">
    <text evidence="1 5">Belongs to the pseudouridine synthase RluA family.</text>
</comment>
<comment type="catalytic activity">
    <reaction evidence="5">
        <text>a uridine in RNA = a pseudouridine in RNA</text>
        <dbReference type="Rhea" id="RHEA:48348"/>
        <dbReference type="Rhea" id="RHEA-COMP:12068"/>
        <dbReference type="Rhea" id="RHEA-COMP:12069"/>
        <dbReference type="ChEBI" id="CHEBI:65314"/>
        <dbReference type="ChEBI" id="CHEBI:65315"/>
    </reaction>
</comment>
<evidence type="ECO:0000256" key="2">
    <source>
        <dbReference type="ARBA" id="ARBA00023235"/>
    </source>
</evidence>
<protein>
    <recommendedName>
        <fullName evidence="5">Pseudouridine synthase</fullName>
        <ecNumber evidence="5">5.4.99.-</ecNumber>
    </recommendedName>
</protein>
<comment type="function">
    <text evidence="5">Responsible for synthesis of pseudouridine from uracil.</text>
</comment>
<sequence length="317" mass="35649">MKRNAKIRIRPAEAGMTLSDFLTNRFSYHSRAEWLERIRDRAILLNHGPADPDVLLKKGDALEYLAEAIAEPPVNTGYSVICEDDAIMVVNKPGNLPCHPGGRYFNHTLWALLRKEHGLASVSLVNRIDRETSGLVLIAKTPADARNCQEQFLAGQVGKRYLVLVEGDFPAEPITKRGVLAPDPDSPVRKKRRFYEHVSADSVRDGQTCHTRFQGLKSRKGLSLVEAEPRTGRLHQIRATLCSMGYPVVGDKIYGVDDEIFLRFISDKMTPADRERLRMPRQALHAAELRIRHPRTGSPLELAASLPRDMRYILSAI</sequence>
<dbReference type="Gene3D" id="3.30.2350.10">
    <property type="entry name" value="Pseudouridine synthase"/>
    <property type="match status" value="1"/>
</dbReference>
<proteinExistence type="inferred from homology"/>
<dbReference type="EMBL" id="BEXT01000001">
    <property type="protein sequence ID" value="GBC61105.1"/>
    <property type="molecule type" value="Genomic_DNA"/>
</dbReference>
<dbReference type="PROSITE" id="PS01129">
    <property type="entry name" value="PSI_RLU"/>
    <property type="match status" value="1"/>
</dbReference>
<evidence type="ECO:0000313" key="7">
    <source>
        <dbReference type="EMBL" id="GBC61105.1"/>
    </source>
</evidence>
<evidence type="ECO:0000256" key="1">
    <source>
        <dbReference type="ARBA" id="ARBA00010876"/>
    </source>
</evidence>
<reference evidence="8" key="2">
    <citation type="submission" date="2019-01" db="EMBL/GenBank/DDBJ databases">
        <title>Genome sequence of Desulfonema ishimotonii strain Tokyo 01.</title>
        <authorList>
            <person name="Fukui M."/>
        </authorList>
    </citation>
    <scope>NUCLEOTIDE SEQUENCE [LARGE SCALE GENOMIC DNA]</scope>
    <source>
        <strain evidence="8">Tokyo 01</strain>
    </source>
</reference>
<evidence type="ECO:0000259" key="6">
    <source>
        <dbReference type="Pfam" id="PF00849"/>
    </source>
</evidence>
<name>A0A401FVW8_9BACT</name>
<dbReference type="NCBIfam" id="TIGR00005">
    <property type="entry name" value="rluA_subfam"/>
    <property type="match status" value="1"/>
</dbReference>
<evidence type="ECO:0000256" key="4">
    <source>
        <dbReference type="PROSITE-ProRule" id="PRU00182"/>
    </source>
</evidence>
<dbReference type="EC" id="5.4.99.-" evidence="5"/>
<dbReference type="OrthoDB" id="128480at2"/>
<dbReference type="InterPro" id="IPR006225">
    <property type="entry name" value="PsdUridine_synth_RluC/D"/>
</dbReference>
<dbReference type="AlphaFoldDB" id="A0A401FVW8"/>
<dbReference type="Proteomes" id="UP000288096">
    <property type="component" value="Unassembled WGS sequence"/>
</dbReference>
<dbReference type="GO" id="GO:0003723">
    <property type="term" value="F:RNA binding"/>
    <property type="evidence" value="ECO:0007669"/>
    <property type="project" value="UniProtKB-KW"/>
</dbReference>
<keyword evidence="2 5" id="KW-0413">Isomerase</keyword>
<dbReference type="Pfam" id="PF00849">
    <property type="entry name" value="PseudoU_synth_2"/>
    <property type="match status" value="1"/>
</dbReference>
<keyword evidence="4" id="KW-0694">RNA-binding</keyword>
<comment type="caution">
    <text evidence="7">The sequence shown here is derived from an EMBL/GenBank/DDBJ whole genome shotgun (WGS) entry which is preliminary data.</text>
</comment>
<gene>
    <name evidence="7" type="ORF">DENIS_2065</name>
</gene>
<dbReference type="SUPFAM" id="SSF55120">
    <property type="entry name" value="Pseudouridine synthase"/>
    <property type="match status" value="1"/>
</dbReference>
<feature type="active site" evidence="3">
    <location>
        <position position="129"/>
    </location>
</feature>
<dbReference type="GO" id="GO:0140098">
    <property type="term" value="F:catalytic activity, acting on RNA"/>
    <property type="evidence" value="ECO:0007669"/>
    <property type="project" value="UniProtKB-ARBA"/>
</dbReference>
<dbReference type="InterPro" id="IPR006224">
    <property type="entry name" value="PsdUridine_synth_RluA-like_CS"/>
</dbReference>
<keyword evidence="8" id="KW-1185">Reference proteome</keyword>
<dbReference type="CDD" id="cd02869">
    <property type="entry name" value="PseudoU_synth_RluA_like"/>
    <property type="match status" value="1"/>
</dbReference>
<reference evidence="8" key="1">
    <citation type="submission" date="2017-11" db="EMBL/GenBank/DDBJ databases">
        <authorList>
            <person name="Watanabe M."/>
            <person name="Kojima H."/>
        </authorList>
    </citation>
    <scope>NUCLEOTIDE SEQUENCE [LARGE SCALE GENOMIC DNA]</scope>
    <source>
        <strain evidence="8">Tokyo 01</strain>
    </source>
</reference>
<dbReference type="GO" id="GO:0009982">
    <property type="term" value="F:pseudouridine synthase activity"/>
    <property type="evidence" value="ECO:0007669"/>
    <property type="project" value="InterPro"/>
</dbReference>
<dbReference type="InterPro" id="IPR006145">
    <property type="entry name" value="PsdUridine_synth_RsuA/RluA"/>
</dbReference>
<feature type="domain" description="Pseudouridine synthase RsuA/RluA-like" evidence="6">
    <location>
        <begin position="87"/>
        <end position="241"/>
    </location>
</feature>